<dbReference type="PANTHER" id="PTHR10634">
    <property type="entry name" value="AN1-TYPE ZINC FINGER PROTEIN"/>
    <property type="match status" value="1"/>
</dbReference>
<evidence type="ECO:0000256" key="1">
    <source>
        <dbReference type="ARBA" id="ARBA00022723"/>
    </source>
</evidence>
<feature type="region of interest" description="Disordered" evidence="5">
    <location>
        <begin position="92"/>
        <end position="227"/>
    </location>
</feature>
<protein>
    <submittedName>
        <fullName evidence="8">ZFAN3-like protein</fullName>
    </submittedName>
</protein>
<dbReference type="Pfam" id="PF01428">
    <property type="entry name" value="zf-AN1"/>
    <property type="match status" value="1"/>
</dbReference>
<dbReference type="SMART" id="SM00154">
    <property type="entry name" value="ZnF_AN1"/>
    <property type="match status" value="1"/>
</dbReference>
<dbReference type="PROSITE" id="PS51039">
    <property type="entry name" value="ZF_AN1"/>
    <property type="match status" value="1"/>
</dbReference>
<evidence type="ECO:0000256" key="4">
    <source>
        <dbReference type="PROSITE-ProRule" id="PRU00449"/>
    </source>
</evidence>
<keyword evidence="3" id="KW-0862">Zinc</keyword>
<dbReference type="Gene3D" id="1.20.5.4770">
    <property type="match status" value="1"/>
</dbReference>
<accession>A0ABY7FEL1</accession>
<evidence type="ECO:0000256" key="5">
    <source>
        <dbReference type="SAM" id="MobiDB-lite"/>
    </source>
</evidence>
<feature type="region of interest" description="Disordered" evidence="5">
    <location>
        <begin position="1"/>
        <end position="25"/>
    </location>
</feature>
<dbReference type="InterPro" id="IPR000058">
    <property type="entry name" value="Znf_AN1"/>
</dbReference>
<evidence type="ECO:0000256" key="3">
    <source>
        <dbReference type="ARBA" id="ARBA00022833"/>
    </source>
</evidence>
<keyword evidence="1" id="KW-0479">Metal-binding</keyword>
<feature type="domain" description="AN1-type" evidence="7">
    <location>
        <begin position="227"/>
        <end position="276"/>
    </location>
</feature>
<feature type="compositionally biased region" description="Polar residues" evidence="5">
    <location>
        <begin position="176"/>
        <end position="197"/>
    </location>
</feature>
<dbReference type="InterPro" id="IPR050652">
    <property type="entry name" value="AN1_A20_ZnFinger"/>
</dbReference>
<gene>
    <name evidence="8" type="ORF">MAR_001147</name>
</gene>
<dbReference type="Proteomes" id="UP001164746">
    <property type="component" value="Chromosome 11"/>
</dbReference>
<keyword evidence="9" id="KW-1185">Reference proteome</keyword>
<dbReference type="PROSITE" id="PS51036">
    <property type="entry name" value="ZF_A20"/>
    <property type="match status" value="1"/>
</dbReference>
<feature type="compositionally biased region" description="Basic and acidic residues" evidence="5">
    <location>
        <begin position="142"/>
        <end position="154"/>
    </location>
</feature>
<feature type="domain" description="A20-type" evidence="6">
    <location>
        <begin position="7"/>
        <end position="39"/>
    </location>
</feature>
<feature type="compositionally biased region" description="Polar residues" evidence="5">
    <location>
        <begin position="1"/>
        <end position="11"/>
    </location>
</feature>
<evidence type="ECO:0000259" key="7">
    <source>
        <dbReference type="PROSITE" id="PS51039"/>
    </source>
</evidence>
<dbReference type="SUPFAM" id="SSF118310">
    <property type="entry name" value="AN1-like Zinc finger"/>
    <property type="match status" value="1"/>
</dbReference>
<dbReference type="EMBL" id="CP111022">
    <property type="protein sequence ID" value="WAR19309.1"/>
    <property type="molecule type" value="Genomic_DNA"/>
</dbReference>
<evidence type="ECO:0000313" key="8">
    <source>
        <dbReference type="EMBL" id="WAR19309.1"/>
    </source>
</evidence>
<dbReference type="Pfam" id="PF01754">
    <property type="entry name" value="zf-A20"/>
    <property type="match status" value="1"/>
</dbReference>
<dbReference type="InterPro" id="IPR035896">
    <property type="entry name" value="AN1-like_Znf"/>
</dbReference>
<dbReference type="SUPFAM" id="SSF57716">
    <property type="entry name" value="Glucocorticoid receptor-like (DNA-binding domain)"/>
    <property type="match status" value="1"/>
</dbReference>
<evidence type="ECO:0000259" key="6">
    <source>
        <dbReference type="PROSITE" id="PS51036"/>
    </source>
</evidence>
<feature type="compositionally biased region" description="Polar residues" evidence="5">
    <location>
        <begin position="94"/>
        <end position="129"/>
    </location>
</feature>
<evidence type="ECO:0000256" key="2">
    <source>
        <dbReference type="ARBA" id="ARBA00022771"/>
    </source>
</evidence>
<feature type="compositionally biased region" description="Polar residues" evidence="5">
    <location>
        <begin position="156"/>
        <end position="166"/>
    </location>
</feature>
<name>A0ABY7FEL1_MYAAR</name>
<feature type="region of interest" description="Disordered" evidence="5">
    <location>
        <begin position="39"/>
        <end position="76"/>
    </location>
</feature>
<proteinExistence type="predicted"/>
<dbReference type="PANTHER" id="PTHR10634:SF67">
    <property type="entry name" value="AN1-TYPE ZINC FINGER PROTEIN 3"/>
    <property type="match status" value="1"/>
</dbReference>
<sequence length="302" mass="32720">MEESDSSQQPKRCSCGFWGSSQTSGLCSKCYKATVQEKTKEGLDPKSELMRNRQSAYANHDNVGATSSSFLPTGCNPSAASTLEKAEELIRQAVKQQTATENSSSSASRLFTDSQASKESSNTSDTGKNSEIVAPESSVSISKDDTDLVVKDSAKSVVTPSTSAKTTDSDAGKGDLSSSDTTSNKTVLDAKSSTSELESPEKRGVKRNSSALDCDAEPDSSPEKQGTKSKRRCNVCRCKLELAQRAIGKCRCDNVFCSLHRLPELHKCQFDHKEDGRQQAREKMVKPTRHLGTSFKRMDSDS</sequence>
<feature type="compositionally biased region" description="Polar residues" evidence="5">
    <location>
        <begin position="64"/>
        <end position="76"/>
    </location>
</feature>
<feature type="region of interest" description="Disordered" evidence="5">
    <location>
        <begin position="275"/>
        <end position="302"/>
    </location>
</feature>
<evidence type="ECO:0000313" key="9">
    <source>
        <dbReference type="Proteomes" id="UP001164746"/>
    </source>
</evidence>
<keyword evidence="2 4" id="KW-0863">Zinc-finger</keyword>
<reference evidence="8" key="1">
    <citation type="submission" date="2022-11" db="EMBL/GenBank/DDBJ databases">
        <title>Centuries of genome instability and evolution in soft-shell clam transmissible cancer (bioRxiv).</title>
        <authorList>
            <person name="Hart S.F.M."/>
            <person name="Yonemitsu M.A."/>
            <person name="Giersch R.M."/>
            <person name="Beal B.F."/>
            <person name="Arriagada G."/>
            <person name="Davis B.W."/>
            <person name="Ostrander E.A."/>
            <person name="Goff S.P."/>
            <person name="Metzger M.J."/>
        </authorList>
    </citation>
    <scope>NUCLEOTIDE SEQUENCE</scope>
    <source>
        <strain evidence="8">MELC-2E11</strain>
        <tissue evidence="8">Siphon/mantle</tissue>
    </source>
</reference>
<feature type="compositionally biased region" description="Basic and acidic residues" evidence="5">
    <location>
        <begin position="39"/>
        <end position="51"/>
    </location>
</feature>
<dbReference type="InterPro" id="IPR002653">
    <property type="entry name" value="Znf_A20"/>
</dbReference>
<dbReference type="Gene3D" id="4.10.1110.10">
    <property type="entry name" value="AN1-like Zinc finger"/>
    <property type="match status" value="1"/>
</dbReference>
<dbReference type="SMART" id="SM00259">
    <property type="entry name" value="ZnF_A20"/>
    <property type="match status" value="1"/>
</dbReference>
<feature type="compositionally biased region" description="Basic and acidic residues" evidence="5">
    <location>
        <begin position="275"/>
        <end position="285"/>
    </location>
</feature>
<organism evidence="8 9">
    <name type="scientific">Mya arenaria</name>
    <name type="common">Soft-shell clam</name>
    <dbReference type="NCBI Taxonomy" id="6604"/>
    <lineage>
        <taxon>Eukaryota</taxon>
        <taxon>Metazoa</taxon>
        <taxon>Spiralia</taxon>
        <taxon>Lophotrochozoa</taxon>
        <taxon>Mollusca</taxon>
        <taxon>Bivalvia</taxon>
        <taxon>Autobranchia</taxon>
        <taxon>Heteroconchia</taxon>
        <taxon>Euheterodonta</taxon>
        <taxon>Imparidentia</taxon>
        <taxon>Neoheterodontei</taxon>
        <taxon>Myida</taxon>
        <taxon>Myoidea</taxon>
        <taxon>Myidae</taxon>
        <taxon>Mya</taxon>
    </lineage>
</organism>